<dbReference type="GO" id="GO:0005886">
    <property type="term" value="C:plasma membrane"/>
    <property type="evidence" value="ECO:0007669"/>
    <property type="project" value="UniProtKB-SubCell"/>
</dbReference>
<keyword evidence="3 12" id="KW-0813">Transport</keyword>
<evidence type="ECO:0000256" key="3">
    <source>
        <dbReference type="ARBA" id="ARBA00022448"/>
    </source>
</evidence>
<dbReference type="PANTHER" id="PTHR43469">
    <property type="entry name" value="DISULFIDE FORMATION PROTEIN-RELATED"/>
    <property type="match status" value="1"/>
</dbReference>
<evidence type="ECO:0000256" key="11">
    <source>
        <dbReference type="ARBA" id="ARBA00023284"/>
    </source>
</evidence>
<dbReference type="GO" id="GO:0015035">
    <property type="term" value="F:protein-disulfide reductase activity"/>
    <property type="evidence" value="ECO:0007669"/>
    <property type="project" value="UniProtKB-UniRule"/>
</dbReference>
<comment type="subcellular location">
    <subcellularLocation>
        <location evidence="12">Cell membrane</location>
        <topology evidence="12">Multi-pass membrane protein</topology>
    </subcellularLocation>
    <subcellularLocation>
        <location evidence="1">Membrane</location>
        <topology evidence="1">Multi-pass membrane protein</topology>
    </subcellularLocation>
</comment>
<keyword evidence="12" id="KW-1003">Cell membrane</keyword>
<dbReference type="InterPro" id="IPR012187">
    <property type="entry name" value="Disulphide_bond_form_BdbC"/>
</dbReference>
<evidence type="ECO:0000313" key="14">
    <source>
        <dbReference type="EMBL" id="SDI81118.1"/>
    </source>
</evidence>
<evidence type="ECO:0000256" key="7">
    <source>
        <dbReference type="ARBA" id="ARBA00023002"/>
    </source>
</evidence>
<evidence type="ECO:0000256" key="6">
    <source>
        <dbReference type="ARBA" id="ARBA00022989"/>
    </source>
</evidence>
<dbReference type="Pfam" id="PF02600">
    <property type="entry name" value="DsbB"/>
    <property type="match status" value="1"/>
</dbReference>
<dbReference type="OrthoDB" id="158402at2"/>
<feature type="transmembrane region" description="Helical" evidence="13">
    <location>
        <begin position="38"/>
        <end position="57"/>
    </location>
</feature>
<dbReference type="AlphaFoldDB" id="A0A1G8NLQ9"/>
<keyword evidence="5 12" id="KW-0249">Electron transport</keyword>
<reference evidence="14 15" key="1">
    <citation type="submission" date="2016-10" db="EMBL/GenBank/DDBJ databases">
        <authorList>
            <person name="de Groot N.N."/>
        </authorList>
    </citation>
    <scope>NUCLEOTIDE SEQUENCE [LARGE SCALE GENOMIC DNA]</scope>
    <source>
        <strain evidence="14 15">DSM 21771</strain>
    </source>
</reference>
<accession>A0A1G8NLQ9</accession>
<name>A0A1G8NLQ9_9BACI</name>
<dbReference type="GO" id="GO:0006457">
    <property type="term" value="P:protein folding"/>
    <property type="evidence" value="ECO:0007669"/>
    <property type="project" value="InterPro"/>
</dbReference>
<feature type="disulfide bond" description="Redox-active" evidence="12">
    <location>
        <begin position="95"/>
        <end position="101"/>
    </location>
</feature>
<evidence type="ECO:0000256" key="2">
    <source>
        <dbReference type="ARBA" id="ARBA00007602"/>
    </source>
</evidence>
<gene>
    <name evidence="12" type="primary">bdbC</name>
    <name evidence="14" type="ORF">SAMN04488123_106141</name>
</gene>
<feature type="transmembrane region" description="Helical" evidence="13">
    <location>
        <begin position="7"/>
        <end position="26"/>
    </location>
</feature>
<keyword evidence="4 12" id="KW-0812">Transmembrane</keyword>
<evidence type="ECO:0000256" key="13">
    <source>
        <dbReference type="SAM" id="Phobius"/>
    </source>
</evidence>
<dbReference type="PANTHER" id="PTHR43469:SF1">
    <property type="entry name" value="SPBETA PROPHAGE-DERIVED DISULFIDE BOND FORMATION PROTEIN B"/>
    <property type="match status" value="1"/>
</dbReference>
<evidence type="ECO:0000313" key="15">
    <source>
        <dbReference type="Proteomes" id="UP000198853"/>
    </source>
</evidence>
<keyword evidence="15" id="KW-1185">Reference proteome</keyword>
<comment type="function">
    <text evidence="12">Required for disulfide bond formation in some proteins.</text>
</comment>
<feature type="disulfide bond" description="Redox-active" evidence="12">
    <location>
        <begin position="34"/>
        <end position="37"/>
    </location>
</feature>
<feature type="transmembrane region" description="Helical" evidence="13">
    <location>
        <begin position="108"/>
        <end position="132"/>
    </location>
</feature>
<keyword evidence="10 12" id="KW-0143">Chaperone</keyword>
<sequence>MKRQSLFLYVAWLISLIATFGSLYFSEVEDFVPCEMCWYQRIAMYPLVVILGIATFRSDFGARVYALPFSVIGAFTAAFHYAEQKIPGFGGVTPCAEGVPCSMEYINWFGFITIPFLAFIAFILITICLLFVRNNKR</sequence>
<keyword evidence="6 12" id="KW-1133">Transmembrane helix</keyword>
<keyword evidence="9 12" id="KW-1015">Disulfide bond</keyword>
<dbReference type="EMBL" id="FNEN01000006">
    <property type="protein sequence ID" value="SDI81118.1"/>
    <property type="molecule type" value="Genomic_DNA"/>
</dbReference>
<evidence type="ECO:0000256" key="5">
    <source>
        <dbReference type="ARBA" id="ARBA00022982"/>
    </source>
</evidence>
<evidence type="ECO:0000256" key="4">
    <source>
        <dbReference type="ARBA" id="ARBA00022692"/>
    </source>
</evidence>
<dbReference type="SUPFAM" id="SSF158442">
    <property type="entry name" value="DsbB-like"/>
    <property type="match status" value="1"/>
</dbReference>
<keyword evidence="8 12" id="KW-0472">Membrane</keyword>
<evidence type="ECO:0000256" key="8">
    <source>
        <dbReference type="ARBA" id="ARBA00023136"/>
    </source>
</evidence>
<dbReference type="InterPro" id="IPR003752">
    <property type="entry name" value="DiS_bond_form_DsbB/BdbC"/>
</dbReference>
<keyword evidence="11 12" id="KW-0676">Redox-active center</keyword>
<dbReference type="RefSeq" id="WP_090398145.1">
    <property type="nucleotide sequence ID" value="NZ_FNEN01000006.1"/>
</dbReference>
<protein>
    <recommendedName>
        <fullName evidence="12">Probable disulfide formation protein</fullName>
    </recommendedName>
    <alternativeName>
        <fullName evidence="12">Disulfide oxidoreductase</fullName>
    </alternativeName>
    <alternativeName>
        <fullName evidence="12">Thiol-disulfide oxidoreductase</fullName>
    </alternativeName>
</protein>
<dbReference type="PIRSF" id="PIRSF036659">
    <property type="entry name" value="BdbC"/>
    <property type="match status" value="1"/>
</dbReference>
<evidence type="ECO:0000256" key="12">
    <source>
        <dbReference type="HAMAP-Rule" id="MF_00287"/>
    </source>
</evidence>
<feature type="transmembrane region" description="Helical" evidence="13">
    <location>
        <begin position="64"/>
        <end position="82"/>
    </location>
</feature>
<dbReference type="NCBIfam" id="NF002849">
    <property type="entry name" value="PRK03113.1"/>
    <property type="match status" value="1"/>
</dbReference>
<dbReference type="Gene3D" id="1.20.1550.10">
    <property type="entry name" value="DsbB-like"/>
    <property type="match status" value="1"/>
</dbReference>
<keyword evidence="7 12" id="KW-0560">Oxidoreductase</keyword>
<dbReference type="InterPro" id="IPR023380">
    <property type="entry name" value="DsbB-like_sf"/>
</dbReference>
<comment type="similarity">
    <text evidence="2 12">Belongs to the DsbB family. BdbC subfamily.</text>
</comment>
<dbReference type="HAMAP" id="MF_00287">
    <property type="entry name" value="BdbC"/>
    <property type="match status" value="1"/>
</dbReference>
<organism evidence="14 15">
    <name type="scientific">Natribacillus halophilus</name>
    <dbReference type="NCBI Taxonomy" id="549003"/>
    <lineage>
        <taxon>Bacteria</taxon>
        <taxon>Bacillati</taxon>
        <taxon>Bacillota</taxon>
        <taxon>Bacilli</taxon>
        <taxon>Bacillales</taxon>
        <taxon>Bacillaceae</taxon>
        <taxon>Natribacillus</taxon>
    </lineage>
</organism>
<evidence type="ECO:0000256" key="1">
    <source>
        <dbReference type="ARBA" id="ARBA00004141"/>
    </source>
</evidence>
<evidence type="ECO:0000256" key="9">
    <source>
        <dbReference type="ARBA" id="ARBA00023157"/>
    </source>
</evidence>
<proteinExistence type="inferred from homology"/>
<dbReference type="Proteomes" id="UP000198853">
    <property type="component" value="Unassembled WGS sequence"/>
</dbReference>
<evidence type="ECO:0000256" key="10">
    <source>
        <dbReference type="ARBA" id="ARBA00023186"/>
    </source>
</evidence>